<organism evidence="2 3">
    <name type="scientific">Thermostaphylospora chromogena</name>
    <dbReference type="NCBI Taxonomy" id="35622"/>
    <lineage>
        <taxon>Bacteria</taxon>
        <taxon>Bacillati</taxon>
        <taxon>Actinomycetota</taxon>
        <taxon>Actinomycetes</taxon>
        <taxon>Streptosporangiales</taxon>
        <taxon>Thermomonosporaceae</taxon>
        <taxon>Thermostaphylospora</taxon>
    </lineage>
</organism>
<keyword evidence="1" id="KW-0732">Signal</keyword>
<keyword evidence="3" id="KW-1185">Reference proteome</keyword>
<protein>
    <recommendedName>
        <fullName evidence="4">Peptidase inhibitor family I36</fullName>
    </recommendedName>
</protein>
<dbReference type="STRING" id="35622.SAMN04489764_3577"/>
<dbReference type="Proteomes" id="UP000217103">
    <property type="component" value="Unassembled WGS sequence"/>
</dbReference>
<evidence type="ECO:0000256" key="1">
    <source>
        <dbReference type="SAM" id="SignalP"/>
    </source>
</evidence>
<dbReference type="AlphaFoldDB" id="A0A1H1GHH2"/>
<sequence>MSHASGILNGRRRLARATVVGAALLAALAAPRAEASTAPADPEEDNLPPGVIRLLPGEECPQNILCLWLDHERGSTGYGISEGYPVHLADLPCGEACGDGEVRHSMEDNASSWWNRSRHVVKLVDLETGEVRYLRPGKSLEETADSDNTADMVRWIRLRH</sequence>
<accession>A0A1H1GHH2</accession>
<evidence type="ECO:0000313" key="3">
    <source>
        <dbReference type="Proteomes" id="UP000217103"/>
    </source>
</evidence>
<evidence type="ECO:0008006" key="4">
    <source>
        <dbReference type="Google" id="ProtNLM"/>
    </source>
</evidence>
<gene>
    <name evidence="2" type="ORF">SAMN04489764_3577</name>
</gene>
<dbReference type="RefSeq" id="WP_093260274.1">
    <property type="nucleotide sequence ID" value="NZ_FNKK01000002.1"/>
</dbReference>
<dbReference type="InterPro" id="IPR006311">
    <property type="entry name" value="TAT_signal"/>
</dbReference>
<dbReference type="PROSITE" id="PS51318">
    <property type="entry name" value="TAT"/>
    <property type="match status" value="1"/>
</dbReference>
<name>A0A1H1GHH2_9ACTN</name>
<evidence type="ECO:0000313" key="2">
    <source>
        <dbReference type="EMBL" id="SDR12286.1"/>
    </source>
</evidence>
<dbReference type="Pfam" id="PF03995">
    <property type="entry name" value="Inhibitor_I36"/>
    <property type="match status" value="1"/>
</dbReference>
<feature type="signal peptide" evidence="1">
    <location>
        <begin position="1"/>
        <end position="35"/>
    </location>
</feature>
<feature type="chain" id="PRO_5011793625" description="Peptidase inhibitor family I36" evidence="1">
    <location>
        <begin position="36"/>
        <end position="160"/>
    </location>
</feature>
<reference evidence="2 3" key="1">
    <citation type="submission" date="2016-10" db="EMBL/GenBank/DDBJ databases">
        <authorList>
            <person name="de Groot N.N."/>
        </authorList>
    </citation>
    <scope>NUCLEOTIDE SEQUENCE [LARGE SCALE GENOMIC DNA]</scope>
    <source>
        <strain evidence="2 3">DSM 43794</strain>
    </source>
</reference>
<dbReference type="EMBL" id="FNKK01000002">
    <property type="protein sequence ID" value="SDR12286.1"/>
    <property type="molecule type" value="Genomic_DNA"/>
</dbReference>
<proteinExistence type="predicted"/>